<evidence type="ECO:0000256" key="1">
    <source>
        <dbReference type="SAM" id="Phobius"/>
    </source>
</evidence>
<evidence type="ECO:0000313" key="3">
    <source>
        <dbReference type="Proteomes" id="UP001209878"/>
    </source>
</evidence>
<sequence length="93" mass="11422">MYVYMHSHVHIMYFCMYTYIRTQVCQRVYNYIYLLLLSFFSHREAILCFYCKHRVFHVRTRLPPSVCQLQFVFVIQVVIYINYVCVKTRNAST</sequence>
<feature type="transmembrane region" description="Helical" evidence="1">
    <location>
        <begin position="31"/>
        <end position="50"/>
    </location>
</feature>
<feature type="transmembrane region" description="Helical" evidence="1">
    <location>
        <begin position="62"/>
        <end position="83"/>
    </location>
</feature>
<keyword evidence="1" id="KW-0472">Membrane</keyword>
<gene>
    <name evidence="2" type="ORF">NP493_13g07005</name>
</gene>
<dbReference type="EMBL" id="JAODUO010000013">
    <property type="protein sequence ID" value="KAK2193414.1"/>
    <property type="molecule type" value="Genomic_DNA"/>
</dbReference>
<comment type="caution">
    <text evidence="2">The sequence shown here is derived from an EMBL/GenBank/DDBJ whole genome shotgun (WGS) entry which is preliminary data.</text>
</comment>
<keyword evidence="1" id="KW-1133">Transmembrane helix</keyword>
<organism evidence="2 3">
    <name type="scientific">Ridgeia piscesae</name>
    <name type="common">Tubeworm</name>
    <dbReference type="NCBI Taxonomy" id="27915"/>
    <lineage>
        <taxon>Eukaryota</taxon>
        <taxon>Metazoa</taxon>
        <taxon>Spiralia</taxon>
        <taxon>Lophotrochozoa</taxon>
        <taxon>Annelida</taxon>
        <taxon>Polychaeta</taxon>
        <taxon>Sedentaria</taxon>
        <taxon>Canalipalpata</taxon>
        <taxon>Sabellida</taxon>
        <taxon>Siboglinidae</taxon>
        <taxon>Ridgeia</taxon>
    </lineage>
</organism>
<keyword evidence="3" id="KW-1185">Reference proteome</keyword>
<protein>
    <submittedName>
        <fullName evidence="2">Uncharacterized protein</fullName>
    </submittedName>
</protein>
<accession>A0AAD9PEV2</accession>
<dbReference type="Proteomes" id="UP001209878">
    <property type="component" value="Unassembled WGS sequence"/>
</dbReference>
<reference evidence="2" key="1">
    <citation type="journal article" date="2023" name="Mol. Biol. Evol.">
        <title>Third-Generation Sequencing Reveals the Adaptive Role of the Epigenome in Three Deep-Sea Polychaetes.</title>
        <authorList>
            <person name="Perez M."/>
            <person name="Aroh O."/>
            <person name="Sun Y."/>
            <person name="Lan Y."/>
            <person name="Juniper S.K."/>
            <person name="Young C.R."/>
            <person name="Angers B."/>
            <person name="Qian P.Y."/>
        </authorList>
    </citation>
    <scope>NUCLEOTIDE SEQUENCE</scope>
    <source>
        <strain evidence="2">R07B-5</strain>
    </source>
</reference>
<keyword evidence="1" id="KW-0812">Transmembrane</keyword>
<dbReference type="AlphaFoldDB" id="A0AAD9PEV2"/>
<name>A0AAD9PEV2_RIDPI</name>
<evidence type="ECO:0000313" key="2">
    <source>
        <dbReference type="EMBL" id="KAK2193414.1"/>
    </source>
</evidence>
<proteinExistence type="predicted"/>